<dbReference type="Proteomes" id="UP000176228">
    <property type="component" value="Unassembled WGS sequence"/>
</dbReference>
<evidence type="ECO:0000256" key="8">
    <source>
        <dbReference type="ARBA" id="ARBA00023196"/>
    </source>
</evidence>
<comment type="function">
    <text evidence="1 10">Produces ATP from ADP in the presence of a proton gradient across the membrane. The gamma chain is believed to be important in regulating ATPase activity and the flow of protons through the CF(0) complex.</text>
</comment>
<dbReference type="Gene3D" id="3.40.1380.10">
    <property type="match status" value="1"/>
</dbReference>
<dbReference type="SUPFAM" id="SSF52943">
    <property type="entry name" value="ATP synthase (F1-ATPase), gamma subunit"/>
    <property type="match status" value="1"/>
</dbReference>
<keyword evidence="10" id="KW-1003">Cell membrane</keyword>
<dbReference type="PRINTS" id="PR00126">
    <property type="entry name" value="ATPASEGAMMA"/>
</dbReference>
<evidence type="ECO:0000256" key="9">
    <source>
        <dbReference type="ARBA" id="ARBA00023310"/>
    </source>
</evidence>
<evidence type="ECO:0000256" key="7">
    <source>
        <dbReference type="ARBA" id="ARBA00023136"/>
    </source>
</evidence>
<comment type="similarity">
    <text evidence="3 10">Belongs to the ATPase gamma chain family.</text>
</comment>
<dbReference type="EMBL" id="MFJU01000001">
    <property type="protein sequence ID" value="OGG37372.1"/>
    <property type="molecule type" value="Genomic_DNA"/>
</dbReference>
<dbReference type="AlphaFoldDB" id="A0A1F6BKR2"/>
<accession>A0A1F6BKR2</accession>
<dbReference type="NCBIfam" id="TIGR01146">
    <property type="entry name" value="ATPsyn_F1gamma"/>
    <property type="match status" value="1"/>
</dbReference>
<keyword evidence="9 10" id="KW-0066">ATP synthesis</keyword>
<reference evidence="11 12" key="1">
    <citation type="journal article" date="2016" name="Nat. Commun.">
        <title>Thousands of microbial genomes shed light on interconnected biogeochemical processes in an aquifer system.</title>
        <authorList>
            <person name="Anantharaman K."/>
            <person name="Brown C.T."/>
            <person name="Hug L.A."/>
            <person name="Sharon I."/>
            <person name="Castelle C.J."/>
            <person name="Probst A.J."/>
            <person name="Thomas B.C."/>
            <person name="Singh A."/>
            <person name="Wilkins M.J."/>
            <person name="Karaoz U."/>
            <person name="Brodie E.L."/>
            <person name="Williams K.H."/>
            <person name="Hubbard S.S."/>
            <person name="Banfield J.F."/>
        </authorList>
    </citation>
    <scope>NUCLEOTIDE SEQUENCE [LARGE SCALE GENOMIC DNA]</scope>
</reference>
<dbReference type="GO" id="GO:0046933">
    <property type="term" value="F:proton-transporting ATP synthase activity, rotational mechanism"/>
    <property type="evidence" value="ECO:0007669"/>
    <property type="project" value="UniProtKB-UniRule"/>
</dbReference>
<dbReference type="PANTHER" id="PTHR11693:SF22">
    <property type="entry name" value="ATP SYNTHASE SUBUNIT GAMMA, MITOCHONDRIAL"/>
    <property type="match status" value="1"/>
</dbReference>
<comment type="caution">
    <text evidence="11">The sequence shown here is derived from an EMBL/GenBank/DDBJ whole genome shotgun (WGS) entry which is preliminary data.</text>
</comment>
<dbReference type="GO" id="GO:0045259">
    <property type="term" value="C:proton-transporting ATP synthase complex"/>
    <property type="evidence" value="ECO:0007669"/>
    <property type="project" value="UniProtKB-KW"/>
</dbReference>
<dbReference type="Gene3D" id="1.10.287.80">
    <property type="entry name" value="ATP synthase, gamma subunit, helix hairpin domain"/>
    <property type="match status" value="1"/>
</dbReference>
<dbReference type="InterPro" id="IPR000131">
    <property type="entry name" value="ATP_synth_F1_gsu"/>
</dbReference>
<keyword evidence="4 10" id="KW-0813">Transport</keyword>
<comment type="subcellular location">
    <subcellularLocation>
        <location evidence="10">Cell membrane</location>
        <topology evidence="10">Peripheral membrane protein</topology>
    </subcellularLocation>
    <subcellularLocation>
        <location evidence="2">Membrane</location>
        <topology evidence="2">Peripheral membrane protein</topology>
    </subcellularLocation>
</comment>
<name>A0A1F6BKR2_9BACT</name>
<evidence type="ECO:0000256" key="2">
    <source>
        <dbReference type="ARBA" id="ARBA00004170"/>
    </source>
</evidence>
<evidence type="ECO:0000313" key="12">
    <source>
        <dbReference type="Proteomes" id="UP000176228"/>
    </source>
</evidence>
<dbReference type="PANTHER" id="PTHR11693">
    <property type="entry name" value="ATP SYNTHASE GAMMA CHAIN"/>
    <property type="match status" value="1"/>
</dbReference>
<organism evidence="11 12">
    <name type="scientific">Candidatus Gottesmanbacteria bacterium RIFCSPLOWO2_01_FULL_42_22</name>
    <dbReference type="NCBI Taxonomy" id="1798391"/>
    <lineage>
        <taxon>Bacteria</taxon>
        <taxon>Candidatus Gottesmaniibacteriota</taxon>
    </lineage>
</organism>
<evidence type="ECO:0000256" key="10">
    <source>
        <dbReference type="HAMAP-Rule" id="MF_00815"/>
    </source>
</evidence>
<dbReference type="STRING" id="1798391.A2968_04040"/>
<evidence type="ECO:0000256" key="5">
    <source>
        <dbReference type="ARBA" id="ARBA00022781"/>
    </source>
</evidence>
<evidence type="ECO:0000313" key="11">
    <source>
        <dbReference type="EMBL" id="OGG37372.1"/>
    </source>
</evidence>
<comment type="subunit">
    <text evidence="10">F-type ATPases have 2 components, CF(1) - the catalytic core - and CF(0) - the membrane proton channel. CF(1) has five subunits: alpha(3), beta(3), gamma(1), delta(1), epsilon(1). CF(0) has three main subunits: a, b and c.</text>
</comment>
<keyword evidence="6 10" id="KW-0406">Ion transport</keyword>
<dbReference type="GO" id="GO:0042777">
    <property type="term" value="P:proton motive force-driven plasma membrane ATP synthesis"/>
    <property type="evidence" value="ECO:0007669"/>
    <property type="project" value="UniProtKB-UniRule"/>
</dbReference>
<keyword evidence="7 10" id="KW-0472">Membrane</keyword>
<dbReference type="GO" id="GO:0005886">
    <property type="term" value="C:plasma membrane"/>
    <property type="evidence" value="ECO:0007669"/>
    <property type="project" value="UniProtKB-SubCell"/>
</dbReference>
<sequence length="285" mass="31822">MANIKIIRRRIKSAQNISQITRAMQMVAASKMKKAQDKALAGKPYADKIYAAVRNLAGRVDPEAHNLLKKGESSGSKLYILISTNKGLLGGLNTNLFRHMANWLKNEEKAEFVTIGKKGESFVVKWGRKLTADFSQNLPFASNVPAVAKLVVDGFMSGIYSEVHIIYSNFLTALKQEPLHRLILPITTFEEVGEGQVPDVREFLIEPDPNTVMNSLLPHYLENQIRSAIFEAEASEHSARMIAMKNATDAALDLMDDLTLQYNKARQEKITYEIADIVTARMAVE</sequence>
<keyword evidence="8 10" id="KW-0139">CF(1)</keyword>
<keyword evidence="5 10" id="KW-0375">Hydrogen ion transport</keyword>
<evidence type="ECO:0000256" key="1">
    <source>
        <dbReference type="ARBA" id="ARBA00003456"/>
    </source>
</evidence>
<evidence type="ECO:0000256" key="3">
    <source>
        <dbReference type="ARBA" id="ARBA00007681"/>
    </source>
</evidence>
<protein>
    <recommendedName>
        <fullName evidence="10">ATP synthase gamma chain</fullName>
    </recommendedName>
    <alternativeName>
        <fullName evidence="10">ATP synthase F1 sector gamma subunit</fullName>
    </alternativeName>
    <alternativeName>
        <fullName evidence="10">F-ATPase gamma subunit</fullName>
    </alternativeName>
</protein>
<dbReference type="GO" id="GO:0005524">
    <property type="term" value="F:ATP binding"/>
    <property type="evidence" value="ECO:0007669"/>
    <property type="project" value="UniProtKB-UniRule"/>
</dbReference>
<dbReference type="HAMAP" id="MF_00815">
    <property type="entry name" value="ATP_synth_gamma_bact"/>
    <property type="match status" value="1"/>
</dbReference>
<evidence type="ECO:0000256" key="6">
    <source>
        <dbReference type="ARBA" id="ARBA00023065"/>
    </source>
</evidence>
<proteinExistence type="inferred from homology"/>
<dbReference type="Pfam" id="PF00231">
    <property type="entry name" value="ATP-synt"/>
    <property type="match status" value="1"/>
</dbReference>
<dbReference type="InterPro" id="IPR035968">
    <property type="entry name" value="ATP_synth_F1_ATPase_gsu"/>
</dbReference>
<evidence type="ECO:0000256" key="4">
    <source>
        <dbReference type="ARBA" id="ARBA00022448"/>
    </source>
</evidence>
<dbReference type="CDD" id="cd12151">
    <property type="entry name" value="F1-ATPase_gamma"/>
    <property type="match status" value="1"/>
</dbReference>
<gene>
    <name evidence="10" type="primary">atpG</name>
    <name evidence="11" type="ORF">A2968_04040</name>
</gene>